<dbReference type="EMBL" id="CACVAQ010000018">
    <property type="protein sequence ID" value="CAA6799033.1"/>
    <property type="molecule type" value="Genomic_DNA"/>
</dbReference>
<protein>
    <recommendedName>
        <fullName evidence="6">Mucoidy inhibitor MuiA family protein</fullName>
    </recommendedName>
</protein>
<sequence length="595" mass="66910">MQKLSILSFFLLIHFSLWAQDEEVSVKSTIESVTVYKNNARILRKAKANIAAGSSELVLEKLSQKILINSIQVKLSNSNVALVSAVPRINYLKQTEASERFKAVNDSLVLIAREIQYLVLDENVLQVTKKTLLENNPLGSGSKAGFTVAEVKEVMNFKRKELSALEKELLELAYKKKALQERERFLQQQQVLLYGARSKPSGEVVLKLQSAAKVATDIEITYVVTGAGWRPLYDLKSEGVGKPLELVYKAHVFQETGFDWDQVKLQLSSSDPSLSNDRPILNPLKLNLLAANYVTRKKKGNTYIQYQGSGNVVLESQVKKQEGFVRNSPQRNISSLSGTLSGVNYIDQGESINSNGSRSSSNDTYIDGVRVIGNFGSPEITEITDDFTDLLASENQDANFDLDLLQDIPSDGEQHIVEIKRHELKVNYEYHIVPKLDKGAFLLAKITNYGQYNLLSGTANIFFEGVYLGQSYLDSKVTTDTLLLSLGRDEKISVRREKLKSVRKEQGSSVKETLGFEISVRNNKNEEIDITILDQVPVSKNKELEIKLLESSSAIFYEPYGSLRWRRKVKPNETLKVQFEYEVKYPKDRGVTKAN</sequence>
<feature type="chain" id="PRO_5028460002" description="Mucoidy inhibitor MuiA family protein" evidence="2">
    <location>
        <begin position="20"/>
        <end position="595"/>
    </location>
</feature>
<evidence type="ECO:0000259" key="4">
    <source>
        <dbReference type="Pfam" id="PF13600"/>
    </source>
</evidence>
<evidence type="ECO:0008006" key="6">
    <source>
        <dbReference type="Google" id="ProtNLM"/>
    </source>
</evidence>
<proteinExistence type="predicted"/>
<dbReference type="InterPro" id="IPR025554">
    <property type="entry name" value="DUF4140"/>
</dbReference>
<evidence type="ECO:0000313" key="5">
    <source>
        <dbReference type="EMBL" id="CAA6799033.1"/>
    </source>
</evidence>
<dbReference type="Pfam" id="PF13598">
    <property type="entry name" value="DUF4139"/>
    <property type="match status" value="1"/>
</dbReference>
<dbReference type="AlphaFoldDB" id="A0A6S6S8R7"/>
<feature type="domain" description="DUF4139" evidence="3">
    <location>
        <begin position="218"/>
        <end position="587"/>
    </location>
</feature>
<evidence type="ECO:0000256" key="2">
    <source>
        <dbReference type="SAM" id="SignalP"/>
    </source>
</evidence>
<feature type="domain" description="DUF4140" evidence="4">
    <location>
        <begin position="33"/>
        <end position="130"/>
    </location>
</feature>
<reference evidence="5" key="1">
    <citation type="submission" date="2020-01" db="EMBL/GenBank/DDBJ databases">
        <authorList>
            <person name="Meier V. D."/>
            <person name="Meier V D."/>
        </authorList>
    </citation>
    <scope>NUCLEOTIDE SEQUENCE</scope>
    <source>
        <strain evidence="5">HLG_WM_MAG_10</strain>
    </source>
</reference>
<dbReference type="PANTHER" id="PTHR31005">
    <property type="entry name" value="DUF4139 DOMAIN-CONTAINING PROTEIN"/>
    <property type="match status" value="1"/>
</dbReference>
<dbReference type="NCBIfam" id="TIGR02231">
    <property type="entry name" value="mucoidy inhibitor MuiA family protein"/>
    <property type="match status" value="2"/>
</dbReference>
<keyword evidence="1" id="KW-0175">Coiled coil</keyword>
<dbReference type="PANTHER" id="PTHR31005:SF8">
    <property type="entry name" value="DUF4139 DOMAIN-CONTAINING PROTEIN"/>
    <property type="match status" value="1"/>
</dbReference>
<accession>A0A6S6S8R7</accession>
<evidence type="ECO:0000256" key="1">
    <source>
        <dbReference type="SAM" id="Coils"/>
    </source>
</evidence>
<keyword evidence="2" id="KW-0732">Signal</keyword>
<evidence type="ECO:0000259" key="3">
    <source>
        <dbReference type="Pfam" id="PF13598"/>
    </source>
</evidence>
<feature type="signal peptide" evidence="2">
    <location>
        <begin position="1"/>
        <end position="19"/>
    </location>
</feature>
<dbReference type="InterPro" id="IPR037291">
    <property type="entry name" value="DUF4139"/>
</dbReference>
<name>A0A6S6S8R7_9BACT</name>
<dbReference type="InterPro" id="IPR011935">
    <property type="entry name" value="CHP02231"/>
</dbReference>
<organism evidence="5">
    <name type="scientific">uncultured Aureispira sp</name>
    <dbReference type="NCBI Taxonomy" id="1331704"/>
    <lineage>
        <taxon>Bacteria</taxon>
        <taxon>Pseudomonadati</taxon>
        <taxon>Bacteroidota</taxon>
        <taxon>Saprospiria</taxon>
        <taxon>Saprospirales</taxon>
        <taxon>Saprospiraceae</taxon>
        <taxon>Aureispira</taxon>
        <taxon>environmental samples</taxon>
    </lineage>
</organism>
<feature type="coiled-coil region" evidence="1">
    <location>
        <begin position="148"/>
        <end position="182"/>
    </location>
</feature>
<dbReference type="Pfam" id="PF13600">
    <property type="entry name" value="DUF4140"/>
    <property type="match status" value="1"/>
</dbReference>
<gene>
    <name evidence="5" type="ORF">HELGO_WM28588</name>
</gene>